<gene>
    <name evidence="1" type="ORF">METZ01_LOCUS87198</name>
</gene>
<reference evidence="1" key="1">
    <citation type="submission" date="2018-05" db="EMBL/GenBank/DDBJ databases">
        <authorList>
            <person name="Lanie J.A."/>
            <person name="Ng W.-L."/>
            <person name="Kazmierczak K.M."/>
            <person name="Andrzejewski T.M."/>
            <person name="Davidsen T.M."/>
            <person name="Wayne K.J."/>
            <person name="Tettelin H."/>
            <person name="Glass J.I."/>
            <person name="Rusch D."/>
            <person name="Podicherti R."/>
            <person name="Tsui H.-C.T."/>
            <person name="Winkler M.E."/>
        </authorList>
    </citation>
    <scope>NUCLEOTIDE SEQUENCE</scope>
</reference>
<dbReference type="AlphaFoldDB" id="A0A381V2A5"/>
<dbReference type="AntiFam" id="ANF00010">
    <property type="entry name" value="tRNA translation"/>
</dbReference>
<protein>
    <submittedName>
        <fullName evidence="1">Uncharacterized protein</fullName>
    </submittedName>
</protein>
<proteinExistence type="predicted"/>
<organism evidence="1">
    <name type="scientific">marine metagenome</name>
    <dbReference type="NCBI Taxonomy" id="408172"/>
    <lineage>
        <taxon>unclassified sequences</taxon>
        <taxon>metagenomes</taxon>
        <taxon>ecological metagenomes</taxon>
    </lineage>
</organism>
<name>A0A381V2A5_9ZZZZ</name>
<sequence length="41" mass="4188">MVGVAQLVELRVVVPAVVGSIPIVHPMVLGPLAQLGRAVDS</sequence>
<dbReference type="EMBL" id="UINC01007631">
    <property type="protein sequence ID" value="SVA34344.1"/>
    <property type="molecule type" value="Genomic_DNA"/>
</dbReference>
<evidence type="ECO:0000313" key="1">
    <source>
        <dbReference type="EMBL" id="SVA34344.1"/>
    </source>
</evidence>
<accession>A0A381V2A5</accession>